<dbReference type="KEGG" id="mros:EHO51_03860"/>
<dbReference type="Pfam" id="PF04325">
    <property type="entry name" value="DUF465"/>
    <property type="match status" value="1"/>
</dbReference>
<dbReference type="RefSeq" id="WP_124737781.1">
    <property type="nucleotide sequence ID" value="NZ_CP034086.1"/>
</dbReference>
<dbReference type="AlphaFoldDB" id="A0A3G8M2J3"/>
<gene>
    <name evidence="1" type="ORF">EHO51_03860</name>
</gene>
<evidence type="ECO:0000313" key="1">
    <source>
        <dbReference type="EMBL" id="AZG75937.1"/>
    </source>
</evidence>
<dbReference type="Gene3D" id="6.10.280.50">
    <property type="match status" value="1"/>
</dbReference>
<dbReference type="InterPro" id="IPR007420">
    <property type="entry name" value="DUF465"/>
</dbReference>
<organism evidence="1 2">
    <name type="scientific">Methylocystis rosea</name>
    <dbReference type="NCBI Taxonomy" id="173366"/>
    <lineage>
        <taxon>Bacteria</taxon>
        <taxon>Pseudomonadati</taxon>
        <taxon>Pseudomonadota</taxon>
        <taxon>Alphaproteobacteria</taxon>
        <taxon>Hyphomicrobiales</taxon>
        <taxon>Methylocystaceae</taxon>
        <taxon>Methylocystis</taxon>
    </lineage>
</organism>
<name>A0A3G8M2J3_9HYPH</name>
<dbReference type="Proteomes" id="UP000273982">
    <property type="component" value="Chromosome"/>
</dbReference>
<reference evidence="1 2" key="1">
    <citation type="submission" date="2018-11" db="EMBL/GenBank/DDBJ databases">
        <title>Genome squencing of methanotrophic bacteria isolated from alkaline groundwater in Korea.</title>
        <authorList>
            <person name="Nguyen L.N."/>
        </authorList>
    </citation>
    <scope>NUCLEOTIDE SEQUENCE [LARGE SCALE GENOMIC DNA]</scope>
    <source>
        <strain evidence="1 2">GW6</strain>
    </source>
</reference>
<dbReference type="EMBL" id="CP034086">
    <property type="protein sequence ID" value="AZG75937.1"/>
    <property type="molecule type" value="Genomic_DNA"/>
</dbReference>
<protein>
    <submittedName>
        <fullName evidence="1">DUF465 domain-containing protein</fullName>
    </submittedName>
</protein>
<sequence length="59" mass="7049">MSLQGHIVELQRRHDALKKEIEQEQLHPQADELKILELKRKKLQIKDELVKLSISETRH</sequence>
<accession>A0A3G8M2J3</accession>
<evidence type="ECO:0000313" key="2">
    <source>
        <dbReference type="Proteomes" id="UP000273982"/>
    </source>
</evidence>
<proteinExistence type="predicted"/>
<dbReference type="InterPro" id="IPR038444">
    <property type="entry name" value="DUF465_sf"/>
</dbReference>